<dbReference type="InterPro" id="IPR006520">
    <property type="entry name" value="Dit_BPSPP_N"/>
</dbReference>
<dbReference type="InterPro" id="IPR054738">
    <property type="entry name" value="Siphovirus-type_tail_C"/>
</dbReference>
<feature type="domain" description="Siphovirus-type tail component C-terminal" evidence="2">
    <location>
        <begin position="1034"/>
        <end position="1129"/>
    </location>
</feature>
<accession>A0A1N7JF08</accession>
<dbReference type="Gene3D" id="2.60.120.860">
    <property type="match status" value="1"/>
</dbReference>
<gene>
    <name evidence="3" type="ORF">SAMN05421790_10212</name>
</gene>
<evidence type="ECO:0000259" key="2">
    <source>
        <dbReference type="Pfam" id="PF22768"/>
    </source>
</evidence>
<dbReference type="Pfam" id="PF13385">
    <property type="entry name" value="Laminin_G_3"/>
    <property type="match status" value="1"/>
</dbReference>
<protein>
    <submittedName>
        <fullName evidence="3">Putative phage tail component, N-terminal domain-containing protein</fullName>
    </submittedName>
</protein>
<dbReference type="Gene3D" id="2.60.120.200">
    <property type="match status" value="1"/>
</dbReference>
<evidence type="ECO:0000313" key="4">
    <source>
        <dbReference type="Proteomes" id="UP000186795"/>
    </source>
</evidence>
<evidence type="ECO:0000313" key="3">
    <source>
        <dbReference type="EMBL" id="SIS47899.1"/>
    </source>
</evidence>
<dbReference type="OrthoDB" id="3078561at2"/>
<feature type="domain" description="Siphovirus-type tail component RIFT-related" evidence="1">
    <location>
        <begin position="17"/>
        <end position="120"/>
    </location>
</feature>
<organism evidence="3 4">
    <name type="scientific">Kroppenstedtia eburnea</name>
    <dbReference type="NCBI Taxonomy" id="714067"/>
    <lineage>
        <taxon>Bacteria</taxon>
        <taxon>Bacillati</taxon>
        <taxon>Bacillota</taxon>
        <taxon>Bacilli</taxon>
        <taxon>Bacillales</taxon>
        <taxon>Thermoactinomycetaceae</taxon>
        <taxon>Kroppenstedtia</taxon>
    </lineage>
</organism>
<dbReference type="RefSeq" id="WP_076523537.1">
    <property type="nucleotide sequence ID" value="NZ_CP048103.1"/>
</dbReference>
<dbReference type="NCBIfam" id="TIGR01633">
    <property type="entry name" value="phi3626_gp14_N"/>
    <property type="match status" value="1"/>
</dbReference>
<reference evidence="4" key="1">
    <citation type="submission" date="2017-01" db="EMBL/GenBank/DDBJ databases">
        <authorList>
            <person name="Varghese N."/>
            <person name="Submissions S."/>
        </authorList>
    </citation>
    <scope>NUCLEOTIDE SEQUENCE [LARGE SCALE GENOMIC DNA]</scope>
    <source>
        <strain evidence="4">DSM 45196</strain>
    </source>
</reference>
<dbReference type="InterPro" id="IPR008841">
    <property type="entry name" value="Siphovirus-type_tail_N"/>
</dbReference>
<dbReference type="Gene3D" id="2.40.30.200">
    <property type="match status" value="1"/>
</dbReference>
<dbReference type="Proteomes" id="UP000186795">
    <property type="component" value="Unassembled WGS sequence"/>
</dbReference>
<proteinExistence type="predicted"/>
<evidence type="ECO:0000259" key="1">
    <source>
        <dbReference type="Pfam" id="PF05709"/>
    </source>
</evidence>
<dbReference type="EMBL" id="FTOD01000002">
    <property type="protein sequence ID" value="SIS47899.1"/>
    <property type="molecule type" value="Genomic_DNA"/>
</dbReference>
<dbReference type="InterPro" id="IPR013320">
    <property type="entry name" value="ConA-like_dom_sf"/>
</dbReference>
<dbReference type="Pfam" id="PF22768">
    <property type="entry name" value="SPP1_Dit"/>
    <property type="match status" value="1"/>
</dbReference>
<name>A0A1N7JF08_9BACL</name>
<sequence>MIRWNGVDLLDHFDKILDIRRDILPPRMLRTQEAPGRDGVYLAGVTRGARIIEVDVLMIDRSHSSLRQRVEEVASILDRDEPVPMEIEDEPDRIRYVILSEETDLEEIVHTGRTTLRFFMPDPWKVSKEENFKEITSPPVTFERQSTADDPEGMVPPQQPRYREGKFGQGIFIEEGTTNLLSTPENPAVEEVDVQAGETYTLSHDMGQVEVGHHREEDLSAGEFHNVRLVEGKLVLNKYGEDRKEDLNIAEGGHFQTVYDPEKGWIQLGTETEGPTSLTHDEGTAEWAGGQNSGVQVEKSSIIMNNFPDWEETDNLTDYVKTGWEARIKPTRVTQTANTVRMDSYLNESVALVKEMPGRSDLRSIEFLYYLTTPPEPYDETAGFRTQFIWVLDMPMPGDESRRVAFYPTLFQEASINGKYPGYAWVRLVITRMPVAGDGGNVDVYINGQYNRSLPASGSTLSPRFQFIMENEMQGRFYLADFKFSSTSLHETQSSYLFPLTGERVTPDIELNDLGEYRDSSVTYSWRSNSDLPAGAEDYEHQVGLEADVYVNPIVEWSGYEPVVKGKIPQLESGQSLAGKKVRFRARLQSFDNYRSPYLDGLSVTVEGFRSETYTSGTWTADPIPLDGVGRACRATLNYIADTPLLTRVVAEVALEVDGILGEWVVVGNGEEIPALTRKLDLTGARLHVRFHLSGTTRTSPHLESVEVDLVSAFVEEGVRISPVTDLSSIRRAADSFAGMVQHSPEGTRVIYEAQLGDGVWQEITADILPGIETGDDLQGVTLRTRLRLSADPRGEQTPAVLAARWRVDQEMSGENGVTRLVPATAQLVLTPVGVRRWQLEAREYGTSFHPDTRKPEVLWFPAPVALNEGEGTLSLWAYEDGIPRRKYLLDTDGEFRFSIYRSEGMEGYRVRVNNEPLFDLPLPPTGQFNQIVVRWSGNEVAAFINGVLRDSSSLSEPVSFAEASRLYLGSDRLGNAQWNERLDEVHFSSVARPDAYLTDPERLTQPEAVDRDTAYLLRFDASLADSSTILIHEGSAPTLPRFEVRIERDMDALKILHIETGRFLLIQGTLKPGDTVLLGDPGDPVRINGHPRKQWLSLDSDFFRLVKGDNTFEVTEGAQVIAYWRERWK</sequence>
<keyword evidence="4" id="KW-1185">Reference proteome</keyword>
<dbReference type="AlphaFoldDB" id="A0A1N7JF08"/>
<dbReference type="SUPFAM" id="SSF49899">
    <property type="entry name" value="Concanavalin A-like lectins/glucanases"/>
    <property type="match status" value="1"/>
</dbReference>
<dbReference type="Pfam" id="PF05709">
    <property type="entry name" value="Sipho_tail"/>
    <property type="match status" value="1"/>
</dbReference>